<keyword evidence="14" id="KW-0460">Magnesium</keyword>
<dbReference type="GO" id="GO:0005524">
    <property type="term" value="F:ATP binding"/>
    <property type="evidence" value="ECO:0007669"/>
    <property type="project" value="UniProtKB-KW"/>
</dbReference>
<dbReference type="AlphaFoldDB" id="K6WYE1"/>
<dbReference type="SUPFAM" id="SSF53244">
    <property type="entry name" value="MurD-like peptide ligases, peptide-binding domain"/>
    <property type="match status" value="1"/>
</dbReference>
<evidence type="ECO:0000256" key="23">
    <source>
        <dbReference type="PIRNR" id="PIRNR001563"/>
    </source>
</evidence>
<comment type="catalytic activity">
    <reaction evidence="20">
        <text>10-formyltetrahydrofolyl-(gamma-L-Glu)(n) + L-glutamate + ATP = 10-formyltetrahydrofolyl-(gamma-L-Glu)(n+1) + ADP + phosphate + H(+)</text>
        <dbReference type="Rhea" id="RHEA:51904"/>
        <dbReference type="Rhea" id="RHEA-COMP:13088"/>
        <dbReference type="Rhea" id="RHEA-COMP:14300"/>
        <dbReference type="ChEBI" id="CHEBI:15378"/>
        <dbReference type="ChEBI" id="CHEBI:29985"/>
        <dbReference type="ChEBI" id="CHEBI:30616"/>
        <dbReference type="ChEBI" id="CHEBI:43474"/>
        <dbReference type="ChEBI" id="CHEBI:134413"/>
        <dbReference type="ChEBI" id="CHEBI:456216"/>
        <dbReference type="EC" id="6.3.2.17"/>
    </reaction>
</comment>
<feature type="domain" description="Mur ligase C-terminal" evidence="24">
    <location>
        <begin position="290"/>
        <end position="408"/>
    </location>
</feature>
<gene>
    <name evidence="26" type="primary">folC</name>
    <name evidence="26" type="ORF">GLIP_0834</name>
</gene>
<comment type="catalytic activity">
    <reaction evidence="21">
        <text>(6R)-5,10-methylenetetrahydrofolyl-(gamma-L-Glu)(n) + L-glutamate + ATP = (6R)-5,10-methylenetetrahydrofolyl-(gamma-L-Glu)(n+1) + ADP + phosphate + H(+)</text>
        <dbReference type="Rhea" id="RHEA:51912"/>
        <dbReference type="Rhea" id="RHEA-COMP:13257"/>
        <dbReference type="Rhea" id="RHEA-COMP:13258"/>
        <dbReference type="ChEBI" id="CHEBI:15378"/>
        <dbReference type="ChEBI" id="CHEBI:29985"/>
        <dbReference type="ChEBI" id="CHEBI:30616"/>
        <dbReference type="ChEBI" id="CHEBI:43474"/>
        <dbReference type="ChEBI" id="CHEBI:136572"/>
        <dbReference type="ChEBI" id="CHEBI:456216"/>
        <dbReference type="EC" id="6.3.2.17"/>
    </reaction>
</comment>
<comment type="similarity">
    <text evidence="5 23">Belongs to the folylpolyglutamate synthase family.</text>
</comment>
<evidence type="ECO:0000256" key="6">
    <source>
        <dbReference type="ARBA" id="ARBA00011245"/>
    </source>
</evidence>
<comment type="pathway">
    <text evidence="4">Cofactor biosynthesis; tetrahydrofolylpolyglutamate biosynthesis.</text>
</comment>
<dbReference type="Gene3D" id="3.40.1190.10">
    <property type="entry name" value="Mur-like, catalytic domain"/>
    <property type="match status" value="1"/>
</dbReference>
<protein>
    <recommendedName>
        <fullName evidence="9">Dihydrofolate synthase/folylpolyglutamate synthase</fullName>
        <ecNumber evidence="7">6.3.2.12</ecNumber>
        <ecNumber evidence="8">6.3.2.17</ecNumber>
    </recommendedName>
    <alternativeName>
        <fullName evidence="18">Folylpoly-gamma-glutamate synthetase-dihydrofolate synthetase</fullName>
    </alternativeName>
    <alternativeName>
        <fullName evidence="16">Folylpolyglutamate synthetase</fullName>
    </alternativeName>
    <alternativeName>
        <fullName evidence="17">Tetrahydrofolylpolyglutamate synthase</fullName>
    </alternativeName>
</protein>
<evidence type="ECO:0000259" key="25">
    <source>
        <dbReference type="Pfam" id="PF08245"/>
    </source>
</evidence>
<evidence type="ECO:0000256" key="13">
    <source>
        <dbReference type="ARBA" id="ARBA00022840"/>
    </source>
</evidence>
<evidence type="ECO:0000256" key="1">
    <source>
        <dbReference type="ARBA" id="ARBA00001946"/>
    </source>
</evidence>
<dbReference type="Proteomes" id="UP000006334">
    <property type="component" value="Unassembled WGS sequence"/>
</dbReference>
<evidence type="ECO:0000256" key="8">
    <source>
        <dbReference type="ARBA" id="ARBA00013025"/>
    </source>
</evidence>
<feature type="domain" description="Mur ligase central" evidence="25">
    <location>
        <begin position="55"/>
        <end position="197"/>
    </location>
</feature>
<dbReference type="NCBIfam" id="NF008101">
    <property type="entry name" value="PRK10846.1"/>
    <property type="match status" value="1"/>
</dbReference>
<dbReference type="Pfam" id="PF08245">
    <property type="entry name" value="Mur_ligase_M"/>
    <property type="match status" value="1"/>
</dbReference>
<comment type="catalytic activity">
    <reaction evidence="22">
        <text>7,8-dihydropteroate + L-glutamate + ATP = 7,8-dihydrofolate + ADP + phosphate + H(+)</text>
        <dbReference type="Rhea" id="RHEA:23584"/>
        <dbReference type="ChEBI" id="CHEBI:15378"/>
        <dbReference type="ChEBI" id="CHEBI:17839"/>
        <dbReference type="ChEBI" id="CHEBI:29985"/>
        <dbReference type="ChEBI" id="CHEBI:30616"/>
        <dbReference type="ChEBI" id="CHEBI:43474"/>
        <dbReference type="ChEBI" id="CHEBI:57451"/>
        <dbReference type="ChEBI" id="CHEBI:456216"/>
        <dbReference type="EC" id="6.3.2.12"/>
    </reaction>
</comment>
<dbReference type="GO" id="GO:0008841">
    <property type="term" value="F:dihydrofolate synthase activity"/>
    <property type="evidence" value="ECO:0007669"/>
    <property type="project" value="UniProtKB-EC"/>
</dbReference>
<dbReference type="PANTHER" id="PTHR11136">
    <property type="entry name" value="FOLYLPOLYGLUTAMATE SYNTHASE-RELATED"/>
    <property type="match status" value="1"/>
</dbReference>
<evidence type="ECO:0000256" key="10">
    <source>
        <dbReference type="ARBA" id="ARBA00022598"/>
    </source>
</evidence>
<dbReference type="EMBL" id="BAEN01000021">
    <property type="protein sequence ID" value="GAC13479.1"/>
    <property type="molecule type" value="Genomic_DNA"/>
</dbReference>
<dbReference type="PIRSF" id="PIRSF001563">
    <property type="entry name" value="Folylpolyglu_synth"/>
    <property type="match status" value="1"/>
</dbReference>
<dbReference type="PANTHER" id="PTHR11136:SF0">
    <property type="entry name" value="DIHYDROFOLATE SYNTHETASE-RELATED"/>
    <property type="match status" value="1"/>
</dbReference>
<comment type="pathway">
    <text evidence="3">Cofactor biosynthesis; tetrahydrofolate biosynthesis; 7,8-dihydrofolate from 2-amino-4-hydroxy-6-hydroxymethyl-7,8-dihydropteridine diphosphate and 4-aminobenzoate: step 2/2.</text>
</comment>
<keyword evidence="12 23" id="KW-0547">Nucleotide-binding</keyword>
<dbReference type="UniPathway" id="UPA00077">
    <property type="reaction ID" value="UER00157"/>
</dbReference>
<keyword evidence="13 23" id="KW-0067">ATP-binding</keyword>
<evidence type="ECO:0000256" key="21">
    <source>
        <dbReference type="ARBA" id="ARBA00049035"/>
    </source>
</evidence>
<dbReference type="GO" id="GO:0046872">
    <property type="term" value="F:metal ion binding"/>
    <property type="evidence" value="ECO:0007669"/>
    <property type="project" value="UniProtKB-KW"/>
</dbReference>
<evidence type="ECO:0000256" key="7">
    <source>
        <dbReference type="ARBA" id="ARBA00013023"/>
    </source>
</evidence>
<dbReference type="GO" id="GO:0046654">
    <property type="term" value="P:tetrahydrofolate biosynthetic process"/>
    <property type="evidence" value="ECO:0007669"/>
    <property type="project" value="UniProtKB-UniPathway"/>
</dbReference>
<evidence type="ECO:0000256" key="9">
    <source>
        <dbReference type="ARBA" id="ARBA00019357"/>
    </source>
</evidence>
<dbReference type="NCBIfam" id="TIGR01499">
    <property type="entry name" value="folC"/>
    <property type="match status" value="1"/>
</dbReference>
<evidence type="ECO:0000256" key="3">
    <source>
        <dbReference type="ARBA" id="ARBA00004799"/>
    </source>
</evidence>
<dbReference type="OrthoDB" id="9809356at2"/>
<reference evidence="26 27" key="1">
    <citation type="journal article" date="2017" name="Antonie Van Leeuwenhoek">
        <title>Rhizobium rhizosphaerae sp. nov., a novel species isolated from rice rhizosphere.</title>
        <authorList>
            <person name="Zhao J.J."/>
            <person name="Zhang J."/>
            <person name="Zhang R.J."/>
            <person name="Zhang C.W."/>
            <person name="Yin H.Q."/>
            <person name="Zhang X.X."/>
        </authorList>
    </citation>
    <scope>NUCLEOTIDE SEQUENCE [LARGE SCALE GENOMIC DNA]</scope>
    <source>
        <strain evidence="26 27">E3</strain>
    </source>
</reference>
<comment type="subunit">
    <text evidence="6">Monomer.</text>
</comment>
<evidence type="ECO:0000256" key="16">
    <source>
        <dbReference type="ARBA" id="ARBA00030048"/>
    </source>
</evidence>
<evidence type="ECO:0000256" key="5">
    <source>
        <dbReference type="ARBA" id="ARBA00008276"/>
    </source>
</evidence>
<dbReference type="InterPro" id="IPR036565">
    <property type="entry name" value="Mur-like_cat_sf"/>
</dbReference>
<comment type="cofactor">
    <cofactor evidence="1">
        <name>Mg(2+)</name>
        <dbReference type="ChEBI" id="CHEBI:18420"/>
    </cofactor>
</comment>
<dbReference type="InterPro" id="IPR036615">
    <property type="entry name" value="Mur_ligase_C_dom_sf"/>
</dbReference>
<dbReference type="GO" id="GO:0005737">
    <property type="term" value="C:cytoplasm"/>
    <property type="evidence" value="ECO:0007669"/>
    <property type="project" value="TreeGrafter"/>
</dbReference>
<dbReference type="GO" id="GO:0046656">
    <property type="term" value="P:folic acid biosynthetic process"/>
    <property type="evidence" value="ECO:0007669"/>
    <property type="project" value="UniProtKB-KW"/>
</dbReference>
<dbReference type="RefSeq" id="WP_008843296.1">
    <property type="nucleotide sequence ID" value="NZ_BAEN01000021.1"/>
</dbReference>
<evidence type="ECO:0000313" key="27">
    <source>
        <dbReference type="Proteomes" id="UP000006334"/>
    </source>
</evidence>
<dbReference type="InterPro" id="IPR013221">
    <property type="entry name" value="Mur_ligase_cen"/>
</dbReference>
<evidence type="ECO:0000256" key="19">
    <source>
        <dbReference type="ARBA" id="ARBA00047493"/>
    </source>
</evidence>
<evidence type="ECO:0000256" key="14">
    <source>
        <dbReference type="ARBA" id="ARBA00022842"/>
    </source>
</evidence>
<keyword evidence="10 23" id="KW-0436">Ligase</keyword>
<proteinExistence type="inferred from homology"/>
<dbReference type="STRING" id="1127673.GLIP_0834"/>
<dbReference type="Pfam" id="PF02875">
    <property type="entry name" value="Mur_ligase_C"/>
    <property type="match status" value="1"/>
</dbReference>
<evidence type="ECO:0000256" key="22">
    <source>
        <dbReference type="ARBA" id="ARBA00049161"/>
    </source>
</evidence>
<dbReference type="SUPFAM" id="SSF53623">
    <property type="entry name" value="MurD-like peptide ligases, catalytic domain"/>
    <property type="match status" value="1"/>
</dbReference>
<organism evidence="26 27">
    <name type="scientific">Aliiglaciecola lipolytica E3</name>
    <dbReference type="NCBI Taxonomy" id="1127673"/>
    <lineage>
        <taxon>Bacteria</taxon>
        <taxon>Pseudomonadati</taxon>
        <taxon>Pseudomonadota</taxon>
        <taxon>Gammaproteobacteria</taxon>
        <taxon>Alteromonadales</taxon>
        <taxon>Alteromonadaceae</taxon>
        <taxon>Aliiglaciecola</taxon>
    </lineage>
</organism>
<accession>K6WYE1</accession>
<evidence type="ECO:0000256" key="2">
    <source>
        <dbReference type="ARBA" id="ARBA00002714"/>
    </source>
</evidence>
<dbReference type="Gene3D" id="3.90.190.20">
    <property type="entry name" value="Mur ligase, C-terminal domain"/>
    <property type="match status" value="1"/>
</dbReference>
<evidence type="ECO:0000256" key="18">
    <source>
        <dbReference type="ARBA" id="ARBA00032510"/>
    </source>
</evidence>
<evidence type="ECO:0000256" key="12">
    <source>
        <dbReference type="ARBA" id="ARBA00022741"/>
    </source>
</evidence>
<evidence type="ECO:0000256" key="4">
    <source>
        <dbReference type="ARBA" id="ARBA00005150"/>
    </source>
</evidence>
<dbReference type="GO" id="GO:0004326">
    <property type="term" value="F:tetrahydrofolylpolyglutamate synthase activity"/>
    <property type="evidence" value="ECO:0007669"/>
    <property type="project" value="UniProtKB-EC"/>
</dbReference>
<evidence type="ECO:0000313" key="26">
    <source>
        <dbReference type="EMBL" id="GAC13479.1"/>
    </source>
</evidence>
<name>K6WYE1_9ALTE</name>
<evidence type="ECO:0000256" key="20">
    <source>
        <dbReference type="ARBA" id="ARBA00047808"/>
    </source>
</evidence>
<evidence type="ECO:0000259" key="24">
    <source>
        <dbReference type="Pfam" id="PF02875"/>
    </source>
</evidence>
<keyword evidence="11" id="KW-0479">Metal-binding</keyword>
<keyword evidence="27" id="KW-1185">Reference proteome</keyword>
<comment type="caution">
    <text evidence="26">The sequence shown here is derived from an EMBL/GenBank/DDBJ whole genome shotgun (WGS) entry which is preliminary data.</text>
</comment>
<comment type="function">
    <text evidence="2">Functions in two distinct reactions of the de novo folate biosynthetic pathway. Catalyzes the addition of a glutamate residue to dihydropteroate (7,8-dihydropteroate or H2Pte) to form dihydrofolate (7,8-dihydrofolate monoglutamate or H2Pte-Glu). Also catalyzes successive additions of L-glutamate to tetrahydrofolate or 10-formyltetrahydrofolate or 5,10-methylenetetrahydrofolate, leading to folylpolyglutamate derivatives.</text>
</comment>
<dbReference type="FunFam" id="3.40.1190.10:FF:000004">
    <property type="entry name" value="Dihydrofolate synthase/folylpolyglutamate synthase"/>
    <property type="match status" value="1"/>
</dbReference>
<dbReference type="InterPro" id="IPR001645">
    <property type="entry name" value="Folylpolyglutamate_synth"/>
</dbReference>
<dbReference type="eggNOG" id="COG0285">
    <property type="taxonomic scope" value="Bacteria"/>
</dbReference>
<dbReference type="EC" id="6.3.2.17" evidence="8"/>
<dbReference type="InterPro" id="IPR004101">
    <property type="entry name" value="Mur_ligase_C"/>
</dbReference>
<evidence type="ECO:0000256" key="11">
    <source>
        <dbReference type="ARBA" id="ARBA00022723"/>
    </source>
</evidence>
<evidence type="ECO:0000256" key="17">
    <source>
        <dbReference type="ARBA" id="ARBA00030592"/>
    </source>
</evidence>
<sequence>MQKDQEKPQLSWSLSIWLDYLQAIHSKSIDMGLARTQQVFEHLNLDFSNSKVITVAGTNGKGTTCRMIEVGLLAQQQSVAVYSSPHIVDYKERVRVNGNMLSEQAHVQAFMRVEQARGQTSLTYFEFATLAALVLIAQQQPQYVILEVGLGGRLDAVNIVEPDIAVITSIALDHQDWLGNTRELIAVEKAGIMRAQIPVVIGEPEPPVTLLEEVEKFEAKATWQGRDFGFEDRQQFWRWHNQTRQLTQLPLPLIPMQNASTAFQVLSLLGYLPQSQADIALLLQKASLSGRFELISQAPDVIVDVAHNPQATELLATRIKRMNYNRLHLVVAMLEDKDIAGSLLPLESLQANWYVASLNVPRGAQSKALKTVLTPSQKVVEFDHVTDALQAAKKKAEQTDLIVVFGSFFTVCEVMETSSLNK</sequence>
<keyword evidence="15" id="KW-0289">Folate biosynthesis</keyword>
<comment type="catalytic activity">
    <reaction evidence="19">
        <text>(6S)-5,6,7,8-tetrahydrofolyl-(gamma-L-Glu)(n) + L-glutamate + ATP = (6S)-5,6,7,8-tetrahydrofolyl-(gamma-L-Glu)(n+1) + ADP + phosphate + H(+)</text>
        <dbReference type="Rhea" id="RHEA:10580"/>
        <dbReference type="Rhea" id="RHEA-COMP:14738"/>
        <dbReference type="Rhea" id="RHEA-COMP:14740"/>
        <dbReference type="ChEBI" id="CHEBI:15378"/>
        <dbReference type="ChEBI" id="CHEBI:29985"/>
        <dbReference type="ChEBI" id="CHEBI:30616"/>
        <dbReference type="ChEBI" id="CHEBI:43474"/>
        <dbReference type="ChEBI" id="CHEBI:141005"/>
        <dbReference type="ChEBI" id="CHEBI:456216"/>
        <dbReference type="EC" id="6.3.2.17"/>
    </reaction>
</comment>
<dbReference type="EC" id="6.3.2.12" evidence="7"/>
<evidence type="ECO:0000256" key="15">
    <source>
        <dbReference type="ARBA" id="ARBA00022909"/>
    </source>
</evidence>